<keyword evidence="1 4" id="KW-0378">Hydrolase</keyword>
<evidence type="ECO:0000256" key="1">
    <source>
        <dbReference type="ARBA" id="ARBA00022801"/>
    </source>
</evidence>
<evidence type="ECO:0000313" key="7">
    <source>
        <dbReference type="Proteomes" id="UP001249394"/>
    </source>
</evidence>
<comment type="caution">
    <text evidence="4">Lacks conserved residue(s) required for the propagation of feature annotation.</text>
</comment>
<keyword evidence="2 4" id="KW-0442">Lipid degradation</keyword>
<feature type="active site" description="Nucleophile" evidence="4">
    <location>
        <position position="45"/>
    </location>
</feature>
<sequence>MSTETSVALSLSGGGYRAMLFHAGALYRLCDTGWLERLDRVSSVSGGSIVAGQLATQWDALMARPSLPDSYRALVLDPLLALSRHTVDAPPIAKGIVAFGGIASKVATAYRNHLYGDTTLQEIPDHPRFVFNATNLQSGSLWRFSKPYARDYRVGGIENPNFDLGTVVAASSAFPPFLSPVILHVPRNLWTLPGADPAFERKSRISRIILSDGGIYDNLGLETVKRFSMLFVSDGGGAFECMLKPHTNWLGQLRRVLAVEDSQVRSLRKRAVIDRYKSGALSGAYWGIRTNVQDYGLLDTLPVLHSETLRLAAIRTRLASPGSVDTLKLVNWGYAICDAALRRYVDNSMLPPKEFPFPEALL</sequence>
<keyword evidence="3 4" id="KW-0443">Lipid metabolism</keyword>
<evidence type="ECO:0000256" key="2">
    <source>
        <dbReference type="ARBA" id="ARBA00022963"/>
    </source>
</evidence>
<dbReference type="EMBL" id="CP134213">
    <property type="protein sequence ID" value="WND21462.1"/>
    <property type="molecule type" value="Genomic_DNA"/>
</dbReference>
<evidence type="ECO:0000256" key="3">
    <source>
        <dbReference type="ARBA" id="ARBA00023098"/>
    </source>
</evidence>
<feature type="active site" description="Proton acceptor" evidence="4">
    <location>
        <position position="212"/>
    </location>
</feature>
<dbReference type="InterPro" id="IPR002641">
    <property type="entry name" value="PNPLA_dom"/>
</dbReference>
<dbReference type="SUPFAM" id="SSF52151">
    <property type="entry name" value="FabD/lysophospholipase-like"/>
    <property type="match status" value="1"/>
</dbReference>
<evidence type="ECO:0000259" key="5">
    <source>
        <dbReference type="PROSITE" id="PS51635"/>
    </source>
</evidence>
<name>A0ABY9UGN4_STRVL</name>
<dbReference type="PANTHER" id="PTHR14226">
    <property type="entry name" value="NEUROPATHY TARGET ESTERASE/SWISS CHEESE D.MELANOGASTER"/>
    <property type="match status" value="1"/>
</dbReference>
<gene>
    <name evidence="6" type="ORF">RI060_30790</name>
</gene>
<dbReference type="Pfam" id="PF01734">
    <property type="entry name" value="Patatin"/>
    <property type="match status" value="1"/>
</dbReference>
<reference evidence="6 7" key="1">
    <citation type="submission" date="2023-09" db="EMBL/GenBank/DDBJ databases">
        <title>The genome sequence of Streptomyces anthocyanicus.</title>
        <authorList>
            <person name="Mo P."/>
        </authorList>
    </citation>
    <scope>NUCLEOTIDE SEQUENCE [LARGE SCALE GENOMIC DNA]</scope>
    <source>
        <strain evidence="6 7">JCM 4387</strain>
    </source>
</reference>
<dbReference type="PROSITE" id="PS51635">
    <property type="entry name" value="PNPLA"/>
    <property type="match status" value="1"/>
</dbReference>
<dbReference type="InterPro" id="IPR016035">
    <property type="entry name" value="Acyl_Trfase/lysoPLipase"/>
</dbReference>
<evidence type="ECO:0000313" key="6">
    <source>
        <dbReference type="EMBL" id="WND21462.1"/>
    </source>
</evidence>
<keyword evidence="7" id="KW-1185">Reference proteome</keyword>
<dbReference type="Proteomes" id="UP001249394">
    <property type="component" value="Chromosome"/>
</dbReference>
<dbReference type="PANTHER" id="PTHR14226:SF78">
    <property type="entry name" value="SLR0060 PROTEIN"/>
    <property type="match status" value="1"/>
</dbReference>
<feature type="domain" description="PNPLA" evidence="5">
    <location>
        <begin position="9"/>
        <end position="225"/>
    </location>
</feature>
<dbReference type="Gene3D" id="3.40.1090.10">
    <property type="entry name" value="Cytosolic phospholipase A2 catalytic domain"/>
    <property type="match status" value="2"/>
</dbReference>
<feature type="short sequence motif" description="DGA/G" evidence="4">
    <location>
        <begin position="212"/>
        <end position="214"/>
    </location>
</feature>
<organism evidence="6 7">
    <name type="scientific">Streptomyces violaceus</name>
    <name type="common">Streptomyces venezuelae</name>
    <dbReference type="NCBI Taxonomy" id="1936"/>
    <lineage>
        <taxon>Bacteria</taxon>
        <taxon>Bacillati</taxon>
        <taxon>Actinomycetota</taxon>
        <taxon>Actinomycetes</taxon>
        <taxon>Kitasatosporales</taxon>
        <taxon>Streptomycetaceae</taxon>
        <taxon>Streptomyces</taxon>
    </lineage>
</organism>
<protein>
    <submittedName>
        <fullName evidence="6">Patatin-like phospholipase family protein</fullName>
    </submittedName>
</protein>
<dbReference type="InterPro" id="IPR050301">
    <property type="entry name" value="NTE"/>
</dbReference>
<evidence type="ECO:0000256" key="4">
    <source>
        <dbReference type="PROSITE-ProRule" id="PRU01161"/>
    </source>
</evidence>
<proteinExistence type="predicted"/>
<accession>A0ABY9UGN4</accession>